<protein>
    <submittedName>
        <fullName evidence="2">Glycoside hydrolase</fullName>
    </submittedName>
</protein>
<sequence length="941" mass="105367">MKTVIRRSCRLLPAILSMLFVQPAVAQQPSIPHTDTLRPSVWPAPGNRLQQPWTRWWWPGSAVNEKSLEVSLKTLHDAGFGGVEIAPIYGAKGYESGYVSFLSPQWMDLLRYTVKTAAGYNMGVDLTTGTGWPFGGPQLTKEQAASRMIIQSYPVKGGTAFTTQIRVNDARQQGAVLQALTAYNGKQRLSLLNKVDKDGYLKWTPPAGDWTLYALFSGWTLQQVKRAAPGGEGYTLDHLSAAALPVYLQRFDTAFKGKSPGIRSFYNDSYEVYNADWTPTFLTAFKTHRGYELSDYLPELLSEDSTALVGRVKSDYRETMAALLLDNFTTPWTQWAHGYGSVSKNQAHGSPGNLLDLYAAVDIPECETFGSTYFPIPGLRRDSADIRNVAPDPVMLKFASSAAHVAGHPLVSCETFTWLTEHFKTSLSQCKPEVEQAFLAGVNHVFYHGNTFSPPDVAWPGWLFYASVNFVPANSFWSHLTGLNSYITRVQSVLQTGIPDNELLIYWPVYDCWENTKGRDLPLKVHDIDEWLHPTPFYKQVKSLQQAGYSLDFVSDKQLGRTHVQDGKLLTGANAAPYKVLIIPTMKLMPPETFEQIIRLVEAGATVIFESMPEDVPGLYNLDKRRQQFKALREKVKGPLPGRMVRKKMGKGIMYDYYGIQEALHQQHIDGEKLTADGLQFIRRKDKDRTWYYIVNHTADAVDDAIPLNQIGEEDTVLLLDPMTGRYGTTAVGHQHVNDVVRIQLEPGQSLIIRTGQVTAAEKAAGNWTYLNKPGTPLPLAGKWDLTFTQGGPFKPADRQLVQLVSWTNLSDTAAIAYSGSAVYSQTFTLPDKPEKEYVLDLGKVHESARVTINGQDAGIYWAIPFRGRVGQYLRPGKNEIRIEVANLMANRIRYMDQRGIQWRNYHEINFVNINYQPFDAAGWPLQASGLIGPVTLTPYQ</sequence>
<dbReference type="NCBIfam" id="NF045579">
    <property type="entry name" value="rhamnoside_JR"/>
    <property type="match status" value="1"/>
</dbReference>
<evidence type="ECO:0000313" key="3">
    <source>
        <dbReference type="Proteomes" id="UP000318815"/>
    </source>
</evidence>
<evidence type="ECO:0000313" key="2">
    <source>
        <dbReference type="EMBL" id="TWV99831.1"/>
    </source>
</evidence>
<dbReference type="InterPro" id="IPR029062">
    <property type="entry name" value="Class_I_gatase-like"/>
</dbReference>
<reference evidence="2 3" key="1">
    <citation type="submission" date="2019-08" db="EMBL/GenBank/DDBJ databases">
        <title>Whole genome sequencing of chitin degrading bacteria Chitinophaga pinensis YS16.</title>
        <authorList>
            <person name="Singh R.P."/>
            <person name="Manchanda G."/>
            <person name="Maurya I.K."/>
            <person name="Joshi N.K."/>
            <person name="Srivastava A.K."/>
        </authorList>
    </citation>
    <scope>NUCLEOTIDE SEQUENCE [LARGE SCALE GENOMIC DNA]</scope>
    <source>
        <strain evidence="2 3">YS-16</strain>
    </source>
</reference>
<dbReference type="GO" id="GO:0016787">
    <property type="term" value="F:hydrolase activity"/>
    <property type="evidence" value="ECO:0007669"/>
    <property type="project" value="UniProtKB-KW"/>
</dbReference>
<evidence type="ECO:0000256" key="1">
    <source>
        <dbReference type="SAM" id="SignalP"/>
    </source>
</evidence>
<accession>A0A5C6LSE7</accession>
<dbReference type="PANTHER" id="PTHR36848:SF2">
    <property type="entry name" value="SECRETED PROTEIN"/>
    <property type="match status" value="1"/>
</dbReference>
<dbReference type="AlphaFoldDB" id="A0A5C6LSE7"/>
<dbReference type="InterPro" id="IPR053161">
    <property type="entry name" value="Ulvan_degrading_GH"/>
</dbReference>
<dbReference type="OrthoDB" id="9761519at2"/>
<dbReference type="Gene3D" id="3.40.50.880">
    <property type="match status" value="1"/>
</dbReference>
<proteinExistence type="predicted"/>
<dbReference type="EMBL" id="VOHS01000012">
    <property type="protein sequence ID" value="TWV99831.1"/>
    <property type="molecule type" value="Genomic_DNA"/>
</dbReference>
<organism evidence="2 3">
    <name type="scientific">Chitinophaga pinensis</name>
    <dbReference type="NCBI Taxonomy" id="79329"/>
    <lineage>
        <taxon>Bacteria</taxon>
        <taxon>Pseudomonadati</taxon>
        <taxon>Bacteroidota</taxon>
        <taxon>Chitinophagia</taxon>
        <taxon>Chitinophagales</taxon>
        <taxon>Chitinophagaceae</taxon>
        <taxon>Chitinophaga</taxon>
    </lineage>
</organism>
<dbReference type="InterPro" id="IPR008979">
    <property type="entry name" value="Galactose-bd-like_sf"/>
</dbReference>
<keyword evidence="3" id="KW-1185">Reference proteome</keyword>
<dbReference type="RefSeq" id="WP_146305714.1">
    <property type="nucleotide sequence ID" value="NZ_VOHS01000012.1"/>
</dbReference>
<comment type="caution">
    <text evidence="2">The sequence shown here is derived from an EMBL/GenBank/DDBJ whole genome shotgun (WGS) entry which is preliminary data.</text>
</comment>
<keyword evidence="1" id="KW-0732">Signal</keyword>
<feature type="chain" id="PRO_5022719628" evidence="1">
    <location>
        <begin position="27"/>
        <end position="941"/>
    </location>
</feature>
<dbReference type="PANTHER" id="PTHR36848">
    <property type="entry name" value="DNA-BINDING PROTEIN (PUTATIVE SECRETED PROTEIN)-RELATED"/>
    <property type="match status" value="1"/>
</dbReference>
<dbReference type="CDD" id="cd03143">
    <property type="entry name" value="A4_beta-galactosidase_middle_domain"/>
    <property type="match status" value="1"/>
</dbReference>
<gene>
    <name evidence="2" type="ORF">FEF09_14100</name>
</gene>
<keyword evidence="2" id="KW-0378">Hydrolase</keyword>
<dbReference type="SUPFAM" id="SSF49785">
    <property type="entry name" value="Galactose-binding domain-like"/>
    <property type="match status" value="1"/>
</dbReference>
<dbReference type="Gene3D" id="2.60.120.260">
    <property type="entry name" value="Galactose-binding domain-like"/>
    <property type="match status" value="1"/>
</dbReference>
<dbReference type="Pfam" id="PF17132">
    <property type="entry name" value="Glyco_hydro_106"/>
    <property type="match status" value="2"/>
</dbReference>
<name>A0A5C6LSE7_9BACT</name>
<feature type="signal peptide" evidence="1">
    <location>
        <begin position="1"/>
        <end position="26"/>
    </location>
</feature>
<dbReference type="Proteomes" id="UP000318815">
    <property type="component" value="Unassembled WGS sequence"/>
</dbReference>